<feature type="compositionally biased region" description="Basic and acidic residues" evidence="1">
    <location>
        <begin position="63"/>
        <end position="76"/>
    </location>
</feature>
<dbReference type="Proteomes" id="UP000309340">
    <property type="component" value="Unassembled WGS sequence"/>
</dbReference>
<reference evidence="2 3" key="1">
    <citation type="submission" date="2017-03" db="EMBL/GenBank/DDBJ databases">
        <title>Genomes of endolithic fungi from Antarctica.</title>
        <authorList>
            <person name="Coleine C."/>
            <person name="Masonjones S."/>
            <person name="Stajich J.E."/>
        </authorList>
    </citation>
    <scope>NUCLEOTIDE SEQUENCE [LARGE SCALE GENOMIC DNA]</scope>
    <source>
        <strain evidence="2 3">CCFEE 5184</strain>
    </source>
</reference>
<comment type="caution">
    <text evidence="2">The sequence shown here is derived from an EMBL/GenBank/DDBJ whole genome shotgun (WGS) entry which is preliminary data.</text>
</comment>
<feature type="compositionally biased region" description="Basic and acidic residues" evidence="1">
    <location>
        <begin position="35"/>
        <end position="47"/>
    </location>
</feature>
<evidence type="ECO:0000313" key="2">
    <source>
        <dbReference type="EMBL" id="TKA83077.1"/>
    </source>
</evidence>
<gene>
    <name evidence="2" type="ORF">B0A55_00935</name>
</gene>
<sequence length="129" mass="14755">MSNGKQSKGTQALNPLLAITLIPFLPIDRSGGGKIRSEEKTVKEVPREHKHRHHHHHHHHHHKSEDSSKSPRHSAESSRNVRSSGEYKSAKRSAEYQSARSSADVPRSDRNREYIGMERDVKAERSSRR</sequence>
<feature type="compositionally biased region" description="Basic residues" evidence="1">
    <location>
        <begin position="48"/>
        <end position="62"/>
    </location>
</feature>
<dbReference type="OrthoDB" id="10498545at2759"/>
<evidence type="ECO:0000256" key="1">
    <source>
        <dbReference type="SAM" id="MobiDB-lite"/>
    </source>
</evidence>
<organism evidence="2 3">
    <name type="scientific">Friedmanniomyces simplex</name>
    <dbReference type="NCBI Taxonomy" id="329884"/>
    <lineage>
        <taxon>Eukaryota</taxon>
        <taxon>Fungi</taxon>
        <taxon>Dikarya</taxon>
        <taxon>Ascomycota</taxon>
        <taxon>Pezizomycotina</taxon>
        <taxon>Dothideomycetes</taxon>
        <taxon>Dothideomycetidae</taxon>
        <taxon>Mycosphaerellales</taxon>
        <taxon>Teratosphaeriaceae</taxon>
        <taxon>Friedmanniomyces</taxon>
    </lineage>
</organism>
<name>A0A4U0Y143_9PEZI</name>
<accession>A0A4U0Y143</accession>
<protein>
    <submittedName>
        <fullName evidence="2">Uncharacterized protein</fullName>
    </submittedName>
</protein>
<dbReference type="EMBL" id="NAJQ01000017">
    <property type="protein sequence ID" value="TKA83077.1"/>
    <property type="molecule type" value="Genomic_DNA"/>
</dbReference>
<proteinExistence type="predicted"/>
<feature type="compositionally biased region" description="Basic and acidic residues" evidence="1">
    <location>
        <begin position="106"/>
        <end position="129"/>
    </location>
</feature>
<dbReference type="AlphaFoldDB" id="A0A4U0Y143"/>
<feature type="region of interest" description="Disordered" evidence="1">
    <location>
        <begin position="23"/>
        <end position="129"/>
    </location>
</feature>
<evidence type="ECO:0000313" key="3">
    <source>
        <dbReference type="Proteomes" id="UP000309340"/>
    </source>
</evidence>
<keyword evidence="3" id="KW-1185">Reference proteome</keyword>